<dbReference type="PIRSF" id="PIRSF008546">
    <property type="entry name" value="UCP008546"/>
    <property type="match status" value="1"/>
</dbReference>
<comment type="caution">
    <text evidence="1">The sequence shown here is derived from an EMBL/GenBank/DDBJ whole genome shotgun (WGS) entry which is preliminary data.</text>
</comment>
<reference evidence="1" key="1">
    <citation type="submission" date="2020-10" db="EMBL/GenBank/DDBJ databases">
        <authorList>
            <person name="Gilroy R."/>
        </authorList>
    </citation>
    <scope>NUCLEOTIDE SEQUENCE</scope>
    <source>
        <strain evidence="1">ChiBcec6-7307</strain>
    </source>
</reference>
<dbReference type="AlphaFoldDB" id="A0A9D1T7G7"/>
<organism evidence="1 2">
    <name type="scientific">Candidatus Merdiplasma excrementigallinarum</name>
    <dbReference type="NCBI Taxonomy" id="2840864"/>
    <lineage>
        <taxon>Bacteria</taxon>
        <taxon>Bacillati</taxon>
        <taxon>Bacillota</taxon>
        <taxon>Clostridia</taxon>
        <taxon>Lachnospirales</taxon>
        <taxon>Lachnospiraceae</taxon>
        <taxon>Lachnospiraceae incertae sedis</taxon>
        <taxon>Candidatus Merdiplasma</taxon>
    </lineage>
</organism>
<name>A0A9D1T7G7_9FIRM</name>
<evidence type="ECO:0000313" key="1">
    <source>
        <dbReference type="EMBL" id="HIV22704.1"/>
    </source>
</evidence>
<dbReference type="EMBL" id="DVOS01000022">
    <property type="protein sequence ID" value="HIV22704.1"/>
    <property type="molecule type" value="Genomic_DNA"/>
</dbReference>
<evidence type="ECO:0000313" key="2">
    <source>
        <dbReference type="Proteomes" id="UP000886889"/>
    </source>
</evidence>
<proteinExistence type="predicted"/>
<dbReference type="Proteomes" id="UP000886889">
    <property type="component" value="Unassembled WGS sequence"/>
</dbReference>
<dbReference type="InterPro" id="IPR014937">
    <property type="entry name" value="DUF1810"/>
</dbReference>
<dbReference type="SUPFAM" id="SSF140736">
    <property type="entry name" value="Rv1873-like"/>
    <property type="match status" value="1"/>
</dbReference>
<dbReference type="Gene3D" id="1.25.40.380">
    <property type="entry name" value="Protein of unknown function DUF1810"/>
    <property type="match status" value="1"/>
</dbReference>
<sequence>MKEGLSRFIQPHQADYSRALSEIRNGRKAGHWIWYIFPQLKGLGYSSMSDYYGIRDLEEAKAYLADPVLGRDLLEICGALLSLDRDNPTEVMGWPDDLKLRSSMTLFDAAAEDTDIFQKVLDKYFQGRKDGRTLKMLGLEE</sequence>
<accession>A0A9D1T7G7</accession>
<dbReference type="Pfam" id="PF08837">
    <property type="entry name" value="DUF1810"/>
    <property type="match status" value="1"/>
</dbReference>
<reference evidence="1" key="2">
    <citation type="journal article" date="2021" name="PeerJ">
        <title>Extensive microbial diversity within the chicken gut microbiome revealed by metagenomics and culture.</title>
        <authorList>
            <person name="Gilroy R."/>
            <person name="Ravi A."/>
            <person name="Getino M."/>
            <person name="Pursley I."/>
            <person name="Horton D.L."/>
            <person name="Alikhan N.F."/>
            <person name="Baker D."/>
            <person name="Gharbi K."/>
            <person name="Hall N."/>
            <person name="Watson M."/>
            <person name="Adriaenssens E.M."/>
            <person name="Foster-Nyarko E."/>
            <person name="Jarju S."/>
            <person name="Secka A."/>
            <person name="Antonio M."/>
            <person name="Oren A."/>
            <person name="Chaudhuri R.R."/>
            <person name="La Ragione R."/>
            <person name="Hildebrand F."/>
            <person name="Pallen M.J."/>
        </authorList>
    </citation>
    <scope>NUCLEOTIDE SEQUENCE</scope>
    <source>
        <strain evidence="1">ChiBcec6-7307</strain>
    </source>
</reference>
<gene>
    <name evidence="1" type="ORF">IAC80_02065</name>
</gene>
<protein>
    <submittedName>
        <fullName evidence="1">DUF1810 domain-containing protein</fullName>
    </submittedName>
</protein>
<dbReference type="InterPro" id="IPR036287">
    <property type="entry name" value="Rv1873-like_sf"/>
</dbReference>